<feature type="domain" description="Alpha-D-phosphohexomutase C-terminal" evidence="8">
    <location>
        <begin position="389"/>
        <end position="444"/>
    </location>
</feature>
<evidence type="ECO:0000256" key="7">
    <source>
        <dbReference type="RuleBase" id="RU004326"/>
    </source>
</evidence>
<dbReference type="RefSeq" id="WP_341367437.1">
    <property type="nucleotide sequence ID" value="NZ_CP150951.2"/>
</dbReference>
<dbReference type="CDD" id="cd03088">
    <property type="entry name" value="ManB"/>
    <property type="match status" value="1"/>
</dbReference>
<dbReference type="EMBL" id="CP150951">
    <property type="protein sequence ID" value="WZC49327.1"/>
    <property type="molecule type" value="Genomic_DNA"/>
</dbReference>
<dbReference type="Gene3D" id="3.40.120.10">
    <property type="entry name" value="Alpha-D-Glucose-1,6-Bisphosphate, subunit A, domain 3"/>
    <property type="match status" value="3"/>
</dbReference>
<dbReference type="PANTHER" id="PTHR42946">
    <property type="entry name" value="PHOSPHOHEXOSE MUTASE"/>
    <property type="match status" value="1"/>
</dbReference>
<dbReference type="Pfam" id="PF02879">
    <property type="entry name" value="PGM_PMM_II"/>
    <property type="match status" value="1"/>
</dbReference>
<feature type="domain" description="Alpha-D-phosphohexomutase alpha/beta/alpha" evidence="9">
    <location>
        <begin position="4"/>
        <end position="126"/>
    </location>
</feature>
<evidence type="ECO:0000259" key="9">
    <source>
        <dbReference type="Pfam" id="PF02878"/>
    </source>
</evidence>
<dbReference type="SUPFAM" id="SSF53738">
    <property type="entry name" value="Phosphoglucomutase, first 3 domains"/>
    <property type="match status" value="3"/>
</dbReference>
<dbReference type="Pfam" id="PF02878">
    <property type="entry name" value="PGM_PMM_I"/>
    <property type="match status" value="1"/>
</dbReference>
<evidence type="ECO:0000256" key="3">
    <source>
        <dbReference type="ARBA" id="ARBA00022553"/>
    </source>
</evidence>
<sequence>MPPKFGTSGLRGLVTELTTDCVTRYITAFVQSCETGTGLFIAHDLRNSSPGLAETVAKAACDLGVDVTLCGPVPTPALALVAIEAGAAAVMVTGSHIPADRNGLKFYTPQGEISKVEETAILTALDQSPEPAKPGVIHRDDSAAQAYIARYTGAFGQALRGLRIGLYAHSAVGRDLMAQLLGDLGAEVMTLGHSDVFVPVDTEAVPADIRAQFIEWAGAYRCDAIVSTDGDGDRPMLADENGAIIPGDLMGQITAAALGARRVVTPISSNTGVFRSGFAQVLSTKIGSPFVIAGMAQLGGDVVGYEANGGFLLGFEGAGPTGPLPPLMTRDAVLPLIATLTASRGGGLAARAAAEPARFTAADRLQEVPVTRSQALVQRLTADTDARDQFVAGLGGVASDINTLDGLRMTLDDGRIIHLRPSGNAPELRLYVEAGTPEDAARTLKSGLAQMAKAVAV</sequence>
<organism evidence="11 12">
    <name type="scientific">Yoonia phaeophyticola</name>
    <dbReference type="NCBI Taxonomy" id="3137369"/>
    <lineage>
        <taxon>Bacteria</taxon>
        <taxon>Pseudomonadati</taxon>
        <taxon>Pseudomonadota</taxon>
        <taxon>Alphaproteobacteria</taxon>
        <taxon>Rhodobacterales</taxon>
        <taxon>Paracoccaceae</taxon>
        <taxon>Yoonia</taxon>
    </lineage>
</organism>
<keyword evidence="12" id="KW-1185">Reference proteome</keyword>
<gene>
    <name evidence="11" type="ORF">AABB29_01295</name>
</gene>
<evidence type="ECO:0000313" key="11">
    <source>
        <dbReference type="EMBL" id="WZC49327.1"/>
    </source>
</evidence>
<evidence type="ECO:0000256" key="1">
    <source>
        <dbReference type="ARBA" id="ARBA00001946"/>
    </source>
</evidence>
<dbReference type="Pfam" id="PF00408">
    <property type="entry name" value="PGM_PMM_IV"/>
    <property type="match status" value="1"/>
</dbReference>
<keyword evidence="5 7" id="KW-0460">Magnesium</keyword>
<name>A0ABZ2V5Z9_9RHOB</name>
<keyword evidence="4 7" id="KW-0479">Metal-binding</keyword>
<dbReference type="InterPro" id="IPR016066">
    <property type="entry name" value="A-D-PHexomutase_CS"/>
</dbReference>
<comment type="cofactor">
    <cofactor evidence="1">
        <name>Mg(2+)</name>
        <dbReference type="ChEBI" id="CHEBI:18420"/>
    </cofactor>
</comment>
<evidence type="ECO:0000259" key="10">
    <source>
        <dbReference type="Pfam" id="PF02879"/>
    </source>
</evidence>
<dbReference type="SUPFAM" id="SSF55957">
    <property type="entry name" value="Phosphoglucomutase, C-terminal domain"/>
    <property type="match status" value="1"/>
</dbReference>
<dbReference type="Proteomes" id="UP001440612">
    <property type="component" value="Chromosome"/>
</dbReference>
<dbReference type="InterPro" id="IPR050060">
    <property type="entry name" value="Phosphoglucosamine_mutase"/>
</dbReference>
<dbReference type="PANTHER" id="PTHR42946:SF1">
    <property type="entry name" value="PHOSPHOGLUCOMUTASE (ALPHA-D-GLUCOSE-1,6-BISPHOSPHATE-DEPENDENT)"/>
    <property type="match status" value="1"/>
</dbReference>
<feature type="domain" description="Alpha-D-phosphohexomutase alpha/beta/alpha" evidence="10">
    <location>
        <begin position="146"/>
        <end position="242"/>
    </location>
</feature>
<dbReference type="Gene3D" id="3.30.310.50">
    <property type="entry name" value="Alpha-D-phosphohexomutase, C-terminal domain"/>
    <property type="match status" value="1"/>
</dbReference>
<evidence type="ECO:0000313" key="12">
    <source>
        <dbReference type="Proteomes" id="UP001440612"/>
    </source>
</evidence>
<proteinExistence type="inferred from homology"/>
<keyword evidence="6" id="KW-0413">Isomerase</keyword>
<keyword evidence="3" id="KW-0597">Phosphoprotein</keyword>
<dbReference type="InterPro" id="IPR036900">
    <property type="entry name" value="A-D-PHexomutase_C_sf"/>
</dbReference>
<evidence type="ECO:0000256" key="6">
    <source>
        <dbReference type="ARBA" id="ARBA00023235"/>
    </source>
</evidence>
<dbReference type="InterPro" id="IPR016055">
    <property type="entry name" value="A-D-PHexomutase_a/b/a-I/II/III"/>
</dbReference>
<evidence type="ECO:0000256" key="5">
    <source>
        <dbReference type="ARBA" id="ARBA00022842"/>
    </source>
</evidence>
<reference evidence="12" key="1">
    <citation type="submission" date="2024-04" db="EMBL/GenBank/DDBJ databases">
        <title>Phylogenomic analyses of a clade within the roseobacter group suggest taxonomic reassignments of species of the genera Aestuariivita, Citreicella, Loktanella, Nautella, Pelagibaca, Ruegeria, Thalassobius, Thiobacimonas and Tropicibacter, and the proposal o.</title>
        <authorList>
            <person name="Jeon C.O."/>
        </authorList>
    </citation>
    <scope>NUCLEOTIDE SEQUENCE [LARGE SCALE GENOMIC DNA]</scope>
    <source>
        <strain evidence="12">BS5-3</strain>
    </source>
</reference>
<evidence type="ECO:0000256" key="2">
    <source>
        <dbReference type="ARBA" id="ARBA00010231"/>
    </source>
</evidence>
<dbReference type="InterPro" id="IPR005845">
    <property type="entry name" value="A-D-PHexomutase_a/b/a-II"/>
</dbReference>
<comment type="similarity">
    <text evidence="2 7">Belongs to the phosphohexose mutase family.</text>
</comment>
<evidence type="ECO:0000259" key="8">
    <source>
        <dbReference type="Pfam" id="PF00408"/>
    </source>
</evidence>
<evidence type="ECO:0000256" key="4">
    <source>
        <dbReference type="ARBA" id="ARBA00022723"/>
    </source>
</evidence>
<accession>A0ABZ2V5Z9</accession>
<dbReference type="InterPro" id="IPR005843">
    <property type="entry name" value="A-D-PHexomutase_C"/>
</dbReference>
<dbReference type="InterPro" id="IPR005844">
    <property type="entry name" value="A-D-PHexomutase_a/b/a-I"/>
</dbReference>
<protein>
    <submittedName>
        <fullName evidence="11">Phosphomannomutase</fullName>
    </submittedName>
</protein>
<dbReference type="PROSITE" id="PS00710">
    <property type="entry name" value="PGM_PMM"/>
    <property type="match status" value="1"/>
</dbReference>